<evidence type="ECO:0000256" key="1">
    <source>
        <dbReference type="ARBA" id="ARBA00009018"/>
    </source>
</evidence>
<keyword evidence="2 5" id="KW-0547">Nucleotide-binding</keyword>
<evidence type="ECO:0000256" key="3">
    <source>
        <dbReference type="ARBA" id="ARBA00022840"/>
    </source>
</evidence>
<dbReference type="GO" id="GO:0004140">
    <property type="term" value="F:dephospho-CoA kinase activity"/>
    <property type="evidence" value="ECO:0007669"/>
    <property type="project" value="UniProtKB-UniRule"/>
</dbReference>
<reference evidence="7" key="1">
    <citation type="submission" date="2018-10" db="EMBL/GenBank/DDBJ databases">
        <title>Acidithiobacillus sulfuriphilus sp. nov.: an extremely acidophilic sulfur-oxidizing chemolithotroph isolated from a neutral pH environment.</title>
        <authorList>
            <person name="Falagan C."/>
            <person name="Moya-Beltran A."/>
            <person name="Quatrini R."/>
            <person name="Johnson D.B."/>
        </authorList>
    </citation>
    <scope>NUCLEOTIDE SEQUENCE [LARGE SCALE GENOMIC DNA]</scope>
    <source>
        <strain evidence="7">CJ-2</strain>
    </source>
</reference>
<dbReference type="InterPro" id="IPR027417">
    <property type="entry name" value="P-loop_NTPase"/>
</dbReference>
<name>A0A3M8QVL5_9PROT</name>
<dbReference type="NCBIfam" id="TIGR00152">
    <property type="entry name" value="dephospho-CoA kinase"/>
    <property type="match status" value="1"/>
</dbReference>
<comment type="similarity">
    <text evidence="1 5">Belongs to the CoaE family.</text>
</comment>
<dbReference type="Gene3D" id="3.40.50.300">
    <property type="entry name" value="P-loop containing nucleotide triphosphate hydrolases"/>
    <property type="match status" value="1"/>
</dbReference>
<dbReference type="SUPFAM" id="SSF52540">
    <property type="entry name" value="P-loop containing nucleoside triphosphate hydrolases"/>
    <property type="match status" value="1"/>
</dbReference>
<comment type="catalytic activity">
    <reaction evidence="5">
        <text>3'-dephospho-CoA + ATP = ADP + CoA + H(+)</text>
        <dbReference type="Rhea" id="RHEA:18245"/>
        <dbReference type="ChEBI" id="CHEBI:15378"/>
        <dbReference type="ChEBI" id="CHEBI:30616"/>
        <dbReference type="ChEBI" id="CHEBI:57287"/>
        <dbReference type="ChEBI" id="CHEBI:57328"/>
        <dbReference type="ChEBI" id="CHEBI:456216"/>
        <dbReference type="EC" id="2.7.1.24"/>
    </reaction>
</comment>
<keyword evidence="5" id="KW-0963">Cytoplasm</keyword>
<evidence type="ECO:0000256" key="6">
    <source>
        <dbReference type="NCBIfam" id="TIGR00152"/>
    </source>
</evidence>
<keyword evidence="3 5" id="KW-0067">ATP-binding</keyword>
<dbReference type="HAMAP" id="MF_00376">
    <property type="entry name" value="Dephospho_CoA_kinase"/>
    <property type="match status" value="1"/>
</dbReference>
<dbReference type="Pfam" id="PF01121">
    <property type="entry name" value="CoaE"/>
    <property type="match status" value="1"/>
</dbReference>
<evidence type="ECO:0000313" key="7">
    <source>
        <dbReference type="EMBL" id="RNF60175.1"/>
    </source>
</evidence>
<protein>
    <recommendedName>
        <fullName evidence="5 6">Dephospho-CoA kinase</fullName>
        <ecNumber evidence="5 6">2.7.1.24</ecNumber>
    </recommendedName>
    <alternativeName>
        <fullName evidence="5">Dephosphocoenzyme A kinase</fullName>
    </alternativeName>
</protein>
<sequence length="205" mass="21585">MAWRIGLTGGLACGKSTIAAWMAEAGAHIIDADLLAREIVGPGTPALAAIAAHFGPQMLNPQGILDRAALRQRVFADTQARAWLEALLHPPIRAAMIAQSARIAAAHPDAIIVWVVPLLVEGGYGALVDQVVVVDCPPEQQIARVKARSDWSDAQIRAVLAAQCDRATRLAAADVVIDNSGAPAAARRQLREFLATPHPDSGPNP</sequence>
<dbReference type="OrthoDB" id="5298738at2"/>
<dbReference type="AlphaFoldDB" id="A0A3M8QVL5"/>
<comment type="pathway">
    <text evidence="5">Cofactor biosynthesis; coenzyme A biosynthesis; CoA from (R)-pantothenate: step 5/5.</text>
</comment>
<dbReference type="RefSeq" id="WP_123104567.1">
    <property type="nucleotide sequence ID" value="NZ_CP127527.1"/>
</dbReference>
<gene>
    <name evidence="5" type="primary">coaE</name>
    <name evidence="7" type="ORF">EC580_09780</name>
</gene>
<dbReference type="InterPro" id="IPR001977">
    <property type="entry name" value="Depp_CoAkinase"/>
</dbReference>
<comment type="caution">
    <text evidence="7">The sequence shown here is derived from an EMBL/GenBank/DDBJ whole genome shotgun (WGS) entry which is preliminary data.</text>
</comment>
<dbReference type="EMBL" id="RIZI01000177">
    <property type="protein sequence ID" value="RNF60175.1"/>
    <property type="molecule type" value="Genomic_DNA"/>
</dbReference>
<evidence type="ECO:0000256" key="5">
    <source>
        <dbReference type="HAMAP-Rule" id="MF_00376"/>
    </source>
</evidence>
<evidence type="ECO:0000256" key="4">
    <source>
        <dbReference type="ARBA" id="ARBA00022993"/>
    </source>
</evidence>
<dbReference type="PROSITE" id="PS51219">
    <property type="entry name" value="DPCK"/>
    <property type="match status" value="1"/>
</dbReference>
<keyword evidence="4 5" id="KW-0173">Coenzyme A biosynthesis</keyword>
<comment type="function">
    <text evidence="5">Catalyzes the phosphorylation of the 3'-hydroxyl group of dephosphocoenzyme A to form coenzyme A.</text>
</comment>
<keyword evidence="5 7" id="KW-0808">Transferase</keyword>
<dbReference type="GO" id="GO:0015937">
    <property type="term" value="P:coenzyme A biosynthetic process"/>
    <property type="evidence" value="ECO:0007669"/>
    <property type="project" value="UniProtKB-UniRule"/>
</dbReference>
<comment type="subcellular location">
    <subcellularLocation>
        <location evidence="5">Cytoplasm</location>
    </subcellularLocation>
</comment>
<dbReference type="GO" id="GO:0005524">
    <property type="term" value="F:ATP binding"/>
    <property type="evidence" value="ECO:0007669"/>
    <property type="project" value="UniProtKB-UniRule"/>
</dbReference>
<dbReference type="PANTHER" id="PTHR10695:SF46">
    <property type="entry name" value="BIFUNCTIONAL COENZYME A SYNTHASE-RELATED"/>
    <property type="match status" value="1"/>
</dbReference>
<dbReference type="UniPathway" id="UPA00241">
    <property type="reaction ID" value="UER00356"/>
</dbReference>
<feature type="binding site" evidence="5">
    <location>
        <begin position="12"/>
        <end position="17"/>
    </location>
    <ligand>
        <name>ATP</name>
        <dbReference type="ChEBI" id="CHEBI:30616"/>
    </ligand>
</feature>
<accession>A0A3M8QVL5</accession>
<evidence type="ECO:0000256" key="2">
    <source>
        <dbReference type="ARBA" id="ARBA00022741"/>
    </source>
</evidence>
<dbReference type="EC" id="2.7.1.24" evidence="5 6"/>
<proteinExistence type="inferred from homology"/>
<dbReference type="GO" id="GO:0005737">
    <property type="term" value="C:cytoplasm"/>
    <property type="evidence" value="ECO:0007669"/>
    <property type="project" value="UniProtKB-SubCell"/>
</dbReference>
<dbReference type="PANTHER" id="PTHR10695">
    <property type="entry name" value="DEPHOSPHO-COA KINASE-RELATED"/>
    <property type="match status" value="1"/>
</dbReference>
<organism evidence="7">
    <name type="scientific">Acidithiobacillus sulfuriphilus</name>
    <dbReference type="NCBI Taxonomy" id="1867749"/>
    <lineage>
        <taxon>Bacteria</taxon>
        <taxon>Pseudomonadati</taxon>
        <taxon>Pseudomonadota</taxon>
        <taxon>Acidithiobacillia</taxon>
        <taxon>Acidithiobacillales</taxon>
        <taxon>Acidithiobacillaceae</taxon>
        <taxon>Acidithiobacillus</taxon>
    </lineage>
</organism>
<keyword evidence="5 7" id="KW-0418">Kinase</keyword>
<dbReference type="CDD" id="cd02022">
    <property type="entry name" value="DPCK"/>
    <property type="match status" value="1"/>
</dbReference>